<evidence type="ECO:0000313" key="1">
    <source>
        <dbReference type="EMBL" id="MEQ2291489.1"/>
    </source>
</evidence>
<proteinExistence type="predicted"/>
<keyword evidence="2" id="KW-1185">Reference proteome</keyword>
<sequence>MGADNRVKGCRDVLDTFTRSAERDNHTIKKPLAKVCADTKMKWLNALPLVMFYIRSSPTELMGLTPHQLLTLTFHLLSSVGVCTQSGFRESSMISICCEVFVS</sequence>
<accession>A0ABV0YCE1</accession>
<dbReference type="InterPro" id="IPR036397">
    <property type="entry name" value="RNaseH_sf"/>
</dbReference>
<evidence type="ECO:0000313" key="2">
    <source>
        <dbReference type="Proteomes" id="UP001469553"/>
    </source>
</evidence>
<name>A0ABV0YCE1_9TELE</name>
<gene>
    <name evidence="1" type="ORF">AMECASPLE_013837</name>
</gene>
<comment type="caution">
    <text evidence="1">The sequence shown here is derived from an EMBL/GenBank/DDBJ whole genome shotgun (WGS) entry which is preliminary data.</text>
</comment>
<organism evidence="1 2">
    <name type="scientific">Ameca splendens</name>
    <dbReference type="NCBI Taxonomy" id="208324"/>
    <lineage>
        <taxon>Eukaryota</taxon>
        <taxon>Metazoa</taxon>
        <taxon>Chordata</taxon>
        <taxon>Craniata</taxon>
        <taxon>Vertebrata</taxon>
        <taxon>Euteleostomi</taxon>
        <taxon>Actinopterygii</taxon>
        <taxon>Neopterygii</taxon>
        <taxon>Teleostei</taxon>
        <taxon>Neoteleostei</taxon>
        <taxon>Acanthomorphata</taxon>
        <taxon>Ovalentaria</taxon>
        <taxon>Atherinomorphae</taxon>
        <taxon>Cyprinodontiformes</taxon>
        <taxon>Goodeidae</taxon>
        <taxon>Ameca</taxon>
    </lineage>
</organism>
<protein>
    <submittedName>
        <fullName evidence="1">Uncharacterized protein</fullName>
    </submittedName>
</protein>
<dbReference type="Gene3D" id="3.30.420.10">
    <property type="entry name" value="Ribonuclease H-like superfamily/Ribonuclease H"/>
    <property type="match status" value="1"/>
</dbReference>
<dbReference type="Proteomes" id="UP001469553">
    <property type="component" value="Unassembled WGS sequence"/>
</dbReference>
<reference evidence="1 2" key="1">
    <citation type="submission" date="2021-06" db="EMBL/GenBank/DDBJ databases">
        <authorList>
            <person name="Palmer J.M."/>
        </authorList>
    </citation>
    <scope>NUCLEOTIDE SEQUENCE [LARGE SCALE GENOMIC DNA]</scope>
    <source>
        <strain evidence="1 2">AS_MEX2019</strain>
        <tissue evidence="1">Muscle</tissue>
    </source>
</reference>
<dbReference type="EMBL" id="JAHRIP010029133">
    <property type="protein sequence ID" value="MEQ2291489.1"/>
    <property type="molecule type" value="Genomic_DNA"/>
</dbReference>